<accession>A0ABW1ZPP3</accession>
<dbReference type="EMBL" id="JBHSWB010000002">
    <property type="protein sequence ID" value="MFC6662919.1"/>
    <property type="molecule type" value="Genomic_DNA"/>
</dbReference>
<proteinExistence type="predicted"/>
<dbReference type="InterPro" id="IPR036390">
    <property type="entry name" value="WH_DNA-bd_sf"/>
</dbReference>
<evidence type="ECO:0000313" key="1">
    <source>
        <dbReference type="EMBL" id="MFC6662919.1"/>
    </source>
</evidence>
<comment type="caution">
    <text evidence="1">The sequence shown here is derived from an EMBL/GenBank/DDBJ whole genome shotgun (WGS) entry which is preliminary data.</text>
</comment>
<name>A0ABW1ZPP3_9DEIO</name>
<gene>
    <name evidence="1" type="ORF">ACFP90_23025</name>
</gene>
<dbReference type="Proteomes" id="UP001596317">
    <property type="component" value="Unassembled WGS sequence"/>
</dbReference>
<reference evidence="2" key="1">
    <citation type="journal article" date="2019" name="Int. J. Syst. Evol. Microbiol.">
        <title>The Global Catalogue of Microorganisms (GCM) 10K type strain sequencing project: providing services to taxonomists for standard genome sequencing and annotation.</title>
        <authorList>
            <consortium name="The Broad Institute Genomics Platform"/>
            <consortium name="The Broad Institute Genome Sequencing Center for Infectious Disease"/>
            <person name="Wu L."/>
            <person name="Ma J."/>
        </authorList>
    </citation>
    <scope>NUCLEOTIDE SEQUENCE [LARGE SCALE GENOMIC DNA]</scope>
    <source>
        <strain evidence="2">CCUG 63830</strain>
    </source>
</reference>
<keyword evidence="2" id="KW-1185">Reference proteome</keyword>
<evidence type="ECO:0000313" key="2">
    <source>
        <dbReference type="Proteomes" id="UP001596317"/>
    </source>
</evidence>
<dbReference type="SUPFAM" id="SSF46785">
    <property type="entry name" value="Winged helix' DNA-binding domain"/>
    <property type="match status" value="1"/>
</dbReference>
<dbReference type="RefSeq" id="WP_224611798.1">
    <property type="nucleotide sequence ID" value="NZ_JAIQXV010000020.1"/>
</dbReference>
<protein>
    <submittedName>
        <fullName evidence="1">Uncharacterized protein</fullName>
    </submittedName>
</protein>
<sequence length="120" mass="13672">MTYPWLRHWLARRRAARPLHRIPARHRVLHALRAGYTYVSQISRAYAVGISFVWACLDDLEDRGLARSWLEQLLPDADHPARRGYHLTLAGTVEAQEVLGDGEQVDVALATLEAFERGQT</sequence>
<organism evidence="1 2">
    <name type="scientific">Deinococcus multiflagellatus</name>
    <dbReference type="NCBI Taxonomy" id="1656887"/>
    <lineage>
        <taxon>Bacteria</taxon>
        <taxon>Thermotogati</taxon>
        <taxon>Deinococcota</taxon>
        <taxon>Deinococci</taxon>
        <taxon>Deinococcales</taxon>
        <taxon>Deinococcaceae</taxon>
        <taxon>Deinococcus</taxon>
    </lineage>
</organism>